<comment type="caution">
    <text evidence="3">The sequence shown here is derived from an EMBL/GenBank/DDBJ whole genome shotgun (WGS) entry which is preliminary data.</text>
</comment>
<feature type="transmembrane region" description="Helical" evidence="2">
    <location>
        <begin position="130"/>
        <end position="147"/>
    </location>
</feature>
<accession>A0A931GIN0</accession>
<dbReference type="EMBL" id="JADOUA010000001">
    <property type="protein sequence ID" value="MBG6088460.1"/>
    <property type="molecule type" value="Genomic_DNA"/>
</dbReference>
<feature type="region of interest" description="Disordered" evidence="1">
    <location>
        <begin position="1"/>
        <end position="23"/>
    </location>
</feature>
<keyword evidence="2" id="KW-0472">Membrane</keyword>
<evidence type="ECO:0000256" key="2">
    <source>
        <dbReference type="SAM" id="Phobius"/>
    </source>
</evidence>
<dbReference type="Pfam" id="PF10825">
    <property type="entry name" value="DUF2752"/>
    <property type="match status" value="1"/>
</dbReference>
<organism evidence="3 4">
    <name type="scientific">Actinomadura viridis</name>
    <dbReference type="NCBI Taxonomy" id="58110"/>
    <lineage>
        <taxon>Bacteria</taxon>
        <taxon>Bacillati</taxon>
        <taxon>Actinomycetota</taxon>
        <taxon>Actinomycetes</taxon>
        <taxon>Streptosporangiales</taxon>
        <taxon>Thermomonosporaceae</taxon>
        <taxon>Actinomadura</taxon>
    </lineage>
</organism>
<feature type="transmembrane region" description="Helical" evidence="2">
    <location>
        <begin position="87"/>
        <end position="109"/>
    </location>
</feature>
<dbReference type="AlphaFoldDB" id="A0A931GIN0"/>
<dbReference type="Proteomes" id="UP000614047">
    <property type="component" value="Unassembled WGS sequence"/>
</dbReference>
<dbReference type="RefSeq" id="WP_197011177.1">
    <property type="nucleotide sequence ID" value="NZ_BAABES010000020.1"/>
</dbReference>
<evidence type="ECO:0000313" key="4">
    <source>
        <dbReference type="Proteomes" id="UP000614047"/>
    </source>
</evidence>
<evidence type="ECO:0000313" key="3">
    <source>
        <dbReference type="EMBL" id="MBG6088460.1"/>
    </source>
</evidence>
<feature type="transmembrane region" description="Helical" evidence="2">
    <location>
        <begin position="28"/>
        <end position="49"/>
    </location>
</feature>
<keyword evidence="2" id="KW-1133">Transmembrane helix</keyword>
<proteinExistence type="predicted"/>
<keyword evidence="2" id="KW-0812">Transmembrane</keyword>
<keyword evidence="4" id="KW-1185">Reference proteome</keyword>
<dbReference type="InterPro" id="IPR021215">
    <property type="entry name" value="DUF2752"/>
</dbReference>
<sequence length="155" mass="16405">MTDAAVQGPPHASGPDPHGRRAPGRGRALLGPLAVLAGVTAGAALVAFVDPHEPGHYPTCPSLLLTGWYCPGCGGLRMANSLVHGDLVQAFGMNPLVVLLLPVFGYLWARWALGAVRGVPMRSVLLRPRVLYAFLGVLVLYWIARNLPFAQVLAP</sequence>
<evidence type="ECO:0000256" key="1">
    <source>
        <dbReference type="SAM" id="MobiDB-lite"/>
    </source>
</evidence>
<evidence type="ECO:0008006" key="5">
    <source>
        <dbReference type="Google" id="ProtNLM"/>
    </source>
</evidence>
<name>A0A931GIN0_9ACTN</name>
<protein>
    <recommendedName>
        <fullName evidence="5">DUF2752 domain-containing protein</fullName>
    </recommendedName>
</protein>
<gene>
    <name evidence="3" type="ORF">IW256_002573</name>
</gene>
<reference evidence="3" key="1">
    <citation type="submission" date="2020-11" db="EMBL/GenBank/DDBJ databases">
        <title>Sequencing the genomes of 1000 actinobacteria strains.</title>
        <authorList>
            <person name="Klenk H.-P."/>
        </authorList>
    </citation>
    <scope>NUCLEOTIDE SEQUENCE</scope>
    <source>
        <strain evidence="3">DSM 43175</strain>
    </source>
</reference>